<organism evidence="1 2">
    <name type="scientific">Lautropia mirabilis ATCC 51599</name>
    <dbReference type="NCBI Taxonomy" id="887898"/>
    <lineage>
        <taxon>Bacteria</taxon>
        <taxon>Pseudomonadati</taxon>
        <taxon>Pseudomonadota</taxon>
        <taxon>Betaproteobacteria</taxon>
        <taxon>Burkholderiales</taxon>
        <taxon>Burkholderiaceae</taxon>
        <taxon>Lautropia</taxon>
    </lineage>
</organism>
<feature type="non-terminal residue" evidence="1">
    <location>
        <position position="1"/>
    </location>
</feature>
<name>E7RXJ8_9BURK</name>
<evidence type="ECO:0000313" key="2">
    <source>
        <dbReference type="Proteomes" id="UP000011021"/>
    </source>
</evidence>
<dbReference type="AlphaFoldDB" id="E7RXJ8"/>
<keyword evidence="2" id="KW-1185">Reference proteome</keyword>
<dbReference type="HOGENOM" id="CLU_2404627_0_0_4"/>
<dbReference type="Proteomes" id="UP000011021">
    <property type="component" value="Unassembled WGS sequence"/>
</dbReference>
<protein>
    <submittedName>
        <fullName evidence="1">Uncharacterized protein</fullName>
    </submittedName>
</protein>
<dbReference type="EMBL" id="AEQP01000009">
    <property type="protein sequence ID" value="EFV94855.1"/>
    <property type="molecule type" value="Genomic_DNA"/>
</dbReference>
<gene>
    <name evidence="1" type="ORF">HMPREF0551_1411</name>
</gene>
<sequence length="92" mass="9987">AEDSRTRVRFPPAPPITKIPTLIGWDFFCPFPQCWRGFGAWALDLLIAGTPIFTPKRAVFLSPFSAGLLTGQAANSCVFNGLMPAGCGFRLL</sequence>
<comment type="caution">
    <text evidence="1">The sequence shown here is derived from an EMBL/GenBank/DDBJ whole genome shotgun (WGS) entry which is preliminary data.</text>
</comment>
<proteinExistence type="predicted"/>
<evidence type="ECO:0000313" key="1">
    <source>
        <dbReference type="EMBL" id="EFV94855.1"/>
    </source>
</evidence>
<reference evidence="1 2" key="1">
    <citation type="submission" date="2010-12" db="EMBL/GenBank/DDBJ databases">
        <authorList>
            <person name="Muzny D."/>
            <person name="Qin X."/>
            <person name="Deng J."/>
            <person name="Jiang H."/>
            <person name="Liu Y."/>
            <person name="Qu J."/>
            <person name="Song X.-Z."/>
            <person name="Zhang L."/>
            <person name="Thornton R."/>
            <person name="Coyle M."/>
            <person name="Francisco L."/>
            <person name="Jackson L."/>
            <person name="Javaid M."/>
            <person name="Korchina V."/>
            <person name="Kovar C."/>
            <person name="Mata R."/>
            <person name="Mathew T."/>
            <person name="Ngo R."/>
            <person name="Nguyen L."/>
            <person name="Nguyen N."/>
            <person name="Okwuonu G."/>
            <person name="Ongeri F."/>
            <person name="Pham C."/>
            <person name="Simmons D."/>
            <person name="Wilczek-Boney K."/>
            <person name="Hale W."/>
            <person name="Jakkamsetti A."/>
            <person name="Pham P."/>
            <person name="Ruth R."/>
            <person name="San Lucas F."/>
            <person name="Warren J."/>
            <person name="Zhang J."/>
            <person name="Zhao Z."/>
            <person name="Zhou C."/>
            <person name="Zhu D."/>
            <person name="Lee S."/>
            <person name="Bess C."/>
            <person name="Blankenburg K."/>
            <person name="Forbes L."/>
            <person name="Fu Q."/>
            <person name="Gubbala S."/>
            <person name="Hirani K."/>
            <person name="Jayaseelan J.C."/>
            <person name="Lara F."/>
            <person name="Munidasa M."/>
            <person name="Palculict T."/>
            <person name="Patil S."/>
            <person name="Pu L.-L."/>
            <person name="Saada N."/>
            <person name="Tang L."/>
            <person name="Weissenberger G."/>
            <person name="Zhu Y."/>
            <person name="Hemphill L."/>
            <person name="Shang Y."/>
            <person name="Youmans B."/>
            <person name="Ayvaz T."/>
            <person name="Ross M."/>
            <person name="Santibanez J."/>
            <person name="Aqrawi P."/>
            <person name="Gross S."/>
            <person name="Joshi V."/>
            <person name="Fowler G."/>
            <person name="Nazareth L."/>
            <person name="Reid J."/>
            <person name="Worley K."/>
            <person name="Petrosino J."/>
            <person name="Highlander S."/>
            <person name="Gibbs R."/>
        </authorList>
    </citation>
    <scope>NUCLEOTIDE SEQUENCE [LARGE SCALE GENOMIC DNA]</scope>
    <source>
        <strain evidence="1 2">ATCC 51599</strain>
    </source>
</reference>
<accession>E7RXJ8</accession>